<dbReference type="InterPro" id="IPR008862">
    <property type="entry name" value="Tcp11"/>
</dbReference>
<feature type="non-terminal residue" evidence="3">
    <location>
        <position position="1"/>
    </location>
</feature>
<dbReference type="EMBL" id="CAJNOK010072700">
    <property type="protein sequence ID" value="CAF1666838.1"/>
    <property type="molecule type" value="Genomic_DNA"/>
</dbReference>
<dbReference type="Pfam" id="PF05794">
    <property type="entry name" value="Tcp11"/>
    <property type="match status" value="1"/>
</dbReference>
<dbReference type="Proteomes" id="UP000682733">
    <property type="component" value="Unassembled WGS sequence"/>
</dbReference>
<dbReference type="EMBL" id="CAJOBA010105065">
    <property type="protein sequence ID" value="CAF4534035.1"/>
    <property type="molecule type" value="Genomic_DNA"/>
</dbReference>
<organism evidence="3 4">
    <name type="scientific">Didymodactylos carnosus</name>
    <dbReference type="NCBI Taxonomy" id="1234261"/>
    <lineage>
        <taxon>Eukaryota</taxon>
        <taxon>Metazoa</taxon>
        <taxon>Spiralia</taxon>
        <taxon>Gnathifera</taxon>
        <taxon>Rotifera</taxon>
        <taxon>Eurotatoria</taxon>
        <taxon>Bdelloidea</taxon>
        <taxon>Philodinida</taxon>
        <taxon>Philodinidae</taxon>
        <taxon>Didymodactylos</taxon>
    </lineage>
</organism>
<gene>
    <name evidence="2" type="ORF">OVA965_LOCUS45544</name>
    <name evidence="3" type="ORF">TMI583_LOCUS49143</name>
</gene>
<sequence>HREQKKETIGSYIALDQPADNVLPLTILNEAYMEILLWNPTHPFPETLQLDEIRFNQVHISSMRLLIISTIMGILSHITGSVLRDYESLRTTLKAQMIIILEDFPQRYG</sequence>
<proteinExistence type="inferred from homology"/>
<protein>
    <submittedName>
        <fullName evidence="3">Uncharacterized protein</fullName>
    </submittedName>
</protein>
<dbReference type="AlphaFoldDB" id="A0A8S2Y2I6"/>
<reference evidence="3" key="1">
    <citation type="submission" date="2021-02" db="EMBL/GenBank/DDBJ databases">
        <authorList>
            <person name="Nowell W R."/>
        </authorList>
    </citation>
    <scope>NUCLEOTIDE SEQUENCE</scope>
</reference>
<name>A0A8S2Y2I6_9BILA</name>
<evidence type="ECO:0000256" key="1">
    <source>
        <dbReference type="ARBA" id="ARBA00010954"/>
    </source>
</evidence>
<dbReference type="Proteomes" id="UP000677228">
    <property type="component" value="Unassembled WGS sequence"/>
</dbReference>
<accession>A0A8S2Y2I6</accession>
<evidence type="ECO:0000313" key="3">
    <source>
        <dbReference type="EMBL" id="CAF4534035.1"/>
    </source>
</evidence>
<evidence type="ECO:0000313" key="4">
    <source>
        <dbReference type="Proteomes" id="UP000682733"/>
    </source>
</evidence>
<comment type="similarity">
    <text evidence="1">Belongs to the TCP11 family.</text>
</comment>
<evidence type="ECO:0000313" key="2">
    <source>
        <dbReference type="EMBL" id="CAF1666838.1"/>
    </source>
</evidence>
<comment type="caution">
    <text evidence="3">The sequence shown here is derived from an EMBL/GenBank/DDBJ whole genome shotgun (WGS) entry which is preliminary data.</text>
</comment>